<comment type="caution">
    <text evidence="5">The sequence shown here is derived from an EMBL/GenBank/DDBJ whole genome shotgun (WGS) entry which is preliminary data.</text>
</comment>
<feature type="domain" description="HTH araC/xylS-type" evidence="4">
    <location>
        <begin position="179"/>
        <end position="276"/>
    </location>
</feature>
<dbReference type="PROSITE" id="PS01124">
    <property type="entry name" value="HTH_ARAC_FAMILY_2"/>
    <property type="match status" value="1"/>
</dbReference>
<dbReference type="InterPro" id="IPR037923">
    <property type="entry name" value="HTH-like"/>
</dbReference>
<dbReference type="PANTHER" id="PTHR47894">
    <property type="entry name" value="HTH-TYPE TRANSCRIPTIONAL REGULATOR GADX"/>
    <property type="match status" value="1"/>
</dbReference>
<dbReference type="PANTHER" id="PTHR47894:SF4">
    <property type="entry name" value="HTH-TYPE TRANSCRIPTIONAL REGULATOR GADX"/>
    <property type="match status" value="1"/>
</dbReference>
<evidence type="ECO:0000256" key="3">
    <source>
        <dbReference type="ARBA" id="ARBA00023163"/>
    </source>
</evidence>
<dbReference type="Pfam" id="PF02311">
    <property type="entry name" value="AraC_binding"/>
    <property type="match status" value="1"/>
</dbReference>
<keyword evidence="3" id="KW-0804">Transcription</keyword>
<dbReference type="SUPFAM" id="SSF46689">
    <property type="entry name" value="Homeodomain-like"/>
    <property type="match status" value="1"/>
</dbReference>
<dbReference type="InterPro" id="IPR009057">
    <property type="entry name" value="Homeodomain-like_sf"/>
</dbReference>
<dbReference type="Gene3D" id="1.10.10.60">
    <property type="entry name" value="Homeodomain-like"/>
    <property type="match status" value="1"/>
</dbReference>
<evidence type="ECO:0000313" key="5">
    <source>
        <dbReference type="EMBL" id="MDR7376732.1"/>
    </source>
</evidence>
<dbReference type="Pfam" id="PF12833">
    <property type="entry name" value="HTH_18"/>
    <property type="match status" value="1"/>
</dbReference>
<dbReference type="RefSeq" id="WP_116608627.1">
    <property type="nucleotide sequence ID" value="NZ_JAVDXT010000001.1"/>
</dbReference>
<dbReference type="Proteomes" id="UP001180487">
    <property type="component" value="Unassembled WGS sequence"/>
</dbReference>
<keyword evidence="1" id="KW-0805">Transcription regulation</keyword>
<dbReference type="SUPFAM" id="SSF51215">
    <property type="entry name" value="Regulatory protein AraC"/>
    <property type="match status" value="1"/>
</dbReference>
<dbReference type="SMART" id="SM00342">
    <property type="entry name" value="HTH_ARAC"/>
    <property type="match status" value="1"/>
</dbReference>
<proteinExistence type="predicted"/>
<dbReference type="InterPro" id="IPR003313">
    <property type="entry name" value="AraC-bd"/>
</dbReference>
<evidence type="ECO:0000313" key="6">
    <source>
        <dbReference type="Proteomes" id="UP001180487"/>
    </source>
</evidence>
<keyword evidence="2" id="KW-0238">DNA-binding</keyword>
<protein>
    <submittedName>
        <fullName evidence="5">AraC-like DNA-binding protein</fullName>
    </submittedName>
</protein>
<dbReference type="InterPro" id="IPR018060">
    <property type="entry name" value="HTH_AraC"/>
</dbReference>
<evidence type="ECO:0000259" key="4">
    <source>
        <dbReference type="PROSITE" id="PS01124"/>
    </source>
</evidence>
<name>A0ABU2C5W8_9BURK</name>
<keyword evidence="6" id="KW-1185">Reference proteome</keyword>
<organism evidence="5 6">
    <name type="scientific">Rhodoferax ferrireducens</name>
    <dbReference type="NCBI Taxonomy" id="192843"/>
    <lineage>
        <taxon>Bacteria</taxon>
        <taxon>Pseudomonadati</taxon>
        <taxon>Pseudomonadota</taxon>
        <taxon>Betaproteobacteria</taxon>
        <taxon>Burkholderiales</taxon>
        <taxon>Comamonadaceae</taxon>
        <taxon>Rhodoferax</taxon>
    </lineage>
</organism>
<evidence type="ECO:0000256" key="1">
    <source>
        <dbReference type="ARBA" id="ARBA00023015"/>
    </source>
</evidence>
<gene>
    <name evidence="5" type="ORF">J2X19_001390</name>
</gene>
<evidence type="ECO:0000256" key="2">
    <source>
        <dbReference type="ARBA" id="ARBA00023125"/>
    </source>
</evidence>
<accession>A0ABU2C5W8</accession>
<reference evidence="5 6" key="1">
    <citation type="submission" date="2023-07" db="EMBL/GenBank/DDBJ databases">
        <title>Sorghum-associated microbial communities from plants grown in Nebraska, USA.</title>
        <authorList>
            <person name="Schachtman D."/>
        </authorList>
    </citation>
    <scope>NUCLEOTIDE SEQUENCE [LARGE SCALE GENOMIC DNA]</scope>
    <source>
        <strain evidence="5 6">BE313</strain>
    </source>
</reference>
<sequence>MSALPQPQTQTQHYPDPQAIGAACQIHARVAHRVATLTLHADLLVWVQSGSKTVHHARGSYRCNAGQLLMLAKDSVWDVVNDPAPQSRYLACVLQIDPEMAADFHQRYPALAGNARPVLAQVLAVDGPLGPSLQAAADALTGSSPLSPTLQRHRVTEVLLMLAERGWVFPPNHQLSSADRVRRVVAGRLHADWTAEAVAQALHTSPSTLARQLAKEGSSIAATVREARLEAALGMLQTSELPVGEIAQHCGYASHSRFGAAFKSRFGFVPSLLRETA</sequence>
<dbReference type="EMBL" id="JAVDXT010000001">
    <property type="protein sequence ID" value="MDR7376732.1"/>
    <property type="molecule type" value="Genomic_DNA"/>
</dbReference>